<feature type="signal peptide" evidence="2">
    <location>
        <begin position="1"/>
        <end position="20"/>
    </location>
</feature>
<dbReference type="Gene3D" id="1.25.40.10">
    <property type="entry name" value="Tetratricopeptide repeat domain"/>
    <property type="match status" value="1"/>
</dbReference>
<feature type="repeat" description="TPR" evidence="1">
    <location>
        <begin position="62"/>
        <end position="95"/>
    </location>
</feature>
<dbReference type="AlphaFoldDB" id="A0A443YZZ8"/>
<comment type="caution">
    <text evidence="3">The sequence shown here is derived from an EMBL/GenBank/DDBJ whole genome shotgun (WGS) entry which is preliminary data.</text>
</comment>
<evidence type="ECO:0000256" key="2">
    <source>
        <dbReference type="SAM" id="SignalP"/>
    </source>
</evidence>
<name>A0A443YZZ8_9SPHI</name>
<dbReference type="RefSeq" id="WP_113645255.1">
    <property type="nucleotide sequence ID" value="NZ_QMHN01000001.1"/>
</dbReference>
<evidence type="ECO:0000313" key="4">
    <source>
        <dbReference type="Proteomes" id="UP000284120"/>
    </source>
</evidence>
<dbReference type="OrthoDB" id="793209at2"/>
<dbReference type="EMBL" id="SAYW01000001">
    <property type="protein sequence ID" value="RWU09814.1"/>
    <property type="molecule type" value="Genomic_DNA"/>
</dbReference>
<dbReference type="InterPro" id="IPR019734">
    <property type="entry name" value="TPR_rpt"/>
</dbReference>
<gene>
    <name evidence="3" type="ORF">DPV69_00260</name>
</gene>
<keyword evidence="1" id="KW-0802">TPR repeat</keyword>
<reference evidence="3 4" key="1">
    <citation type="submission" date="2018-06" db="EMBL/GenBank/DDBJ databases">
        <title>Pedobacter endophyticus sp. nov., an endophytic bacterium isolated from a leaf of Triticum aestivum.</title>
        <authorList>
            <person name="Zhang L."/>
        </authorList>
    </citation>
    <scope>NUCLEOTIDE SEQUENCE [LARGE SCALE GENOMIC DNA]</scope>
    <source>
        <strain evidence="3 4">CM134L-2</strain>
    </source>
</reference>
<evidence type="ECO:0000256" key="1">
    <source>
        <dbReference type="PROSITE-ProRule" id="PRU00339"/>
    </source>
</evidence>
<accession>A0A443YZZ8</accession>
<dbReference type="InterPro" id="IPR011990">
    <property type="entry name" value="TPR-like_helical_dom_sf"/>
</dbReference>
<sequence>MRKKMLTLYVLLGAAFVVKAQNTNQGYHDFTVYRTTKGSAEGIAKMKTLLQQQDQLSPKQVTNVQYHLGRMHEEIGDAENALLYYEQSLKGEANYTVLRRALGFIYLSKTKAYVKQMNEASAAKDAVANANAFSKYKEMVLKALPHLEKYQACEPDEETLNIITNLYKSIKDQQSIASLPNRLKTMEGNCVTLLDDE</sequence>
<dbReference type="PROSITE" id="PS50005">
    <property type="entry name" value="TPR"/>
    <property type="match status" value="1"/>
</dbReference>
<evidence type="ECO:0000313" key="3">
    <source>
        <dbReference type="EMBL" id="RWU09814.1"/>
    </source>
</evidence>
<organism evidence="3 4">
    <name type="scientific">Pedobacter chitinilyticus</name>
    <dbReference type="NCBI Taxonomy" id="2233776"/>
    <lineage>
        <taxon>Bacteria</taxon>
        <taxon>Pseudomonadati</taxon>
        <taxon>Bacteroidota</taxon>
        <taxon>Sphingobacteriia</taxon>
        <taxon>Sphingobacteriales</taxon>
        <taxon>Sphingobacteriaceae</taxon>
        <taxon>Pedobacter</taxon>
    </lineage>
</organism>
<keyword evidence="2" id="KW-0732">Signal</keyword>
<keyword evidence="4" id="KW-1185">Reference proteome</keyword>
<proteinExistence type="predicted"/>
<dbReference type="SUPFAM" id="SSF48452">
    <property type="entry name" value="TPR-like"/>
    <property type="match status" value="1"/>
</dbReference>
<protein>
    <submittedName>
        <fullName evidence="3">Uncharacterized protein</fullName>
    </submittedName>
</protein>
<dbReference type="Proteomes" id="UP000284120">
    <property type="component" value="Unassembled WGS sequence"/>
</dbReference>
<feature type="chain" id="PRO_5019055484" evidence="2">
    <location>
        <begin position="21"/>
        <end position="197"/>
    </location>
</feature>